<dbReference type="Pfam" id="PF00288">
    <property type="entry name" value="GHMP_kinases_N"/>
    <property type="match status" value="1"/>
</dbReference>
<evidence type="ECO:0000256" key="2">
    <source>
        <dbReference type="ARBA" id="ARBA00022679"/>
    </source>
</evidence>
<dbReference type="SUPFAM" id="SSF55060">
    <property type="entry name" value="GHMP Kinase, C-terminal domain"/>
    <property type="match status" value="1"/>
</dbReference>
<sequence>MSHEELPVPSFSSLGPVYGEGSPMEEAQLRFKKLKDKFAEVFSGSPQLYARSPGRVNLIGEHIDYEGYSVLPMAIRQDTIVAIRKAGAGEPKVLRIANVNDKYALCTYPADPDQEVDLKNHRWGHYFLCGYKGFYEYVKSKKIDVGEPVGLDVIVDGTVPTGSGLSSSAAFVCSSTIAIIAAFNVNLSKKEVAELTCDCERHIGTQSGGMDQAISVMAKPGFAELIDFNPIHASDVQLPKGGTFIIAHSLAESQKAVTAATNYNNRVVECRLAALVLAIKLGKNPKEAISEVKTLADVEQLCVKFANNHGSSDPGFTVKELLKKEPYTAEDIEKITEEPLTCVFKNSVTSLDVLRAAKHFKLFQRASHVYSEARRVYAFRDTVLSNISDENKLQKLGELMNDSHYSCSVLYECSCPELEELVKVCRDNGALGARLTGAGWGGCAVAFVKESIVPQFILNLKESFYQSRIEKGIIRNTELGLYVFASKPSSGAAIFTF</sequence>
<gene>
    <name evidence="9" type="primary">GAL1</name>
    <name evidence="9" type="ORF">AXF42_Ash000516</name>
</gene>
<dbReference type="InterPro" id="IPR019539">
    <property type="entry name" value="GalKase_N"/>
</dbReference>
<protein>
    <submittedName>
        <fullName evidence="9">Galactokinase</fullName>
        <ecNumber evidence="9">2.7.1.6</ecNumber>
    </submittedName>
</protein>
<dbReference type="GO" id="GO:0005524">
    <property type="term" value="F:ATP binding"/>
    <property type="evidence" value="ECO:0007669"/>
    <property type="project" value="UniProtKB-KW"/>
</dbReference>
<name>A0A2I0AGJ8_9ASPA</name>
<dbReference type="GO" id="GO:0006012">
    <property type="term" value="P:galactose metabolic process"/>
    <property type="evidence" value="ECO:0007669"/>
    <property type="project" value="InterPro"/>
</dbReference>
<keyword evidence="10" id="KW-1185">Reference proteome</keyword>
<evidence type="ECO:0000259" key="6">
    <source>
        <dbReference type="Pfam" id="PF00288"/>
    </source>
</evidence>
<dbReference type="PROSITE" id="PS00627">
    <property type="entry name" value="GHMP_KINASES_ATP"/>
    <property type="match status" value="1"/>
</dbReference>
<dbReference type="InterPro" id="IPR020568">
    <property type="entry name" value="Ribosomal_Su5_D2-typ_SF"/>
</dbReference>
<proteinExistence type="inferred from homology"/>
<reference evidence="9 10" key="1">
    <citation type="journal article" date="2017" name="Nature">
        <title>The Apostasia genome and the evolution of orchids.</title>
        <authorList>
            <person name="Zhang G.Q."/>
            <person name="Liu K.W."/>
            <person name="Li Z."/>
            <person name="Lohaus R."/>
            <person name="Hsiao Y.Y."/>
            <person name="Niu S.C."/>
            <person name="Wang J.Y."/>
            <person name="Lin Y.C."/>
            <person name="Xu Q."/>
            <person name="Chen L.J."/>
            <person name="Yoshida K."/>
            <person name="Fujiwara S."/>
            <person name="Wang Z.W."/>
            <person name="Zhang Y.Q."/>
            <person name="Mitsuda N."/>
            <person name="Wang M."/>
            <person name="Liu G.H."/>
            <person name="Pecoraro L."/>
            <person name="Huang H.X."/>
            <person name="Xiao X.J."/>
            <person name="Lin M."/>
            <person name="Wu X.Y."/>
            <person name="Wu W.L."/>
            <person name="Chen Y.Y."/>
            <person name="Chang S.B."/>
            <person name="Sakamoto S."/>
            <person name="Ohme-Takagi M."/>
            <person name="Yagi M."/>
            <person name="Zeng S.J."/>
            <person name="Shen C.Y."/>
            <person name="Yeh C.M."/>
            <person name="Luo Y.B."/>
            <person name="Tsai W.C."/>
            <person name="Van de Peer Y."/>
            <person name="Liu Z.J."/>
        </authorList>
    </citation>
    <scope>NUCLEOTIDE SEQUENCE [LARGE SCALE GENOMIC DNA]</scope>
    <source>
        <strain evidence="10">cv. Shenzhen</strain>
        <tissue evidence="9">Stem</tissue>
    </source>
</reference>
<comment type="similarity">
    <text evidence="1">Belongs to the GHMP kinase family. GalK subfamily.</text>
</comment>
<dbReference type="InterPro" id="IPR014721">
    <property type="entry name" value="Ribsml_uS5_D2-typ_fold_subgr"/>
</dbReference>
<dbReference type="InterPro" id="IPR000705">
    <property type="entry name" value="Galactokinase"/>
</dbReference>
<evidence type="ECO:0000259" key="8">
    <source>
        <dbReference type="Pfam" id="PF10509"/>
    </source>
</evidence>
<dbReference type="PANTHER" id="PTHR10457">
    <property type="entry name" value="MEVALONATE KINASE/GALACTOKINASE"/>
    <property type="match status" value="1"/>
</dbReference>
<feature type="domain" description="GHMP kinase N-terminal" evidence="6">
    <location>
        <begin position="144"/>
        <end position="218"/>
    </location>
</feature>
<evidence type="ECO:0000256" key="5">
    <source>
        <dbReference type="ARBA" id="ARBA00022840"/>
    </source>
</evidence>
<dbReference type="PRINTS" id="PR00959">
    <property type="entry name" value="MEVGALKINASE"/>
</dbReference>
<dbReference type="EMBL" id="KZ451982">
    <property type="protein sequence ID" value="PKA54681.1"/>
    <property type="molecule type" value="Genomic_DNA"/>
</dbReference>
<dbReference type="Pfam" id="PF10509">
    <property type="entry name" value="GalKase_gal_bdg"/>
    <property type="match status" value="1"/>
</dbReference>
<evidence type="ECO:0000256" key="1">
    <source>
        <dbReference type="ARBA" id="ARBA00006566"/>
    </source>
</evidence>
<dbReference type="EC" id="2.7.1.6" evidence="9"/>
<feature type="domain" description="GHMP kinase C-terminal" evidence="7">
    <location>
        <begin position="390"/>
        <end position="465"/>
    </location>
</feature>
<keyword evidence="3" id="KW-0547">Nucleotide-binding</keyword>
<keyword evidence="4 9" id="KW-0418">Kinase</keyword>
<accession>A0A2I0AGJ8</accession>
<evidence type="ECO:0000256" key="3">
    <source>
        <dbReference type="ARBA" id="ARBA00022741"/>
    </source>
</evidence>
<evidence type="ECO:0000313" key="9">
    <source>
        <dbReference type="EMBL" id="PKA54681.1"/>
    </source>
</evidence>
<dbReference type="PIRSF" id="PIRSF000530">
    <property type="entry name" value="Galactokinase"/>
    <property type="match status" value="1"/>
</dbReference>
<dbReference type="InterPro" id="IPR019741">
    <property type="entry name" value="Galactokinase_CS"/>
</dbReference>
<dbReference type="Gene3D" id="1.20.1440.340">
    <property type="match status" value="1"/>
</dbReference>
<dbReference type="FunFam" id="3.30.230.10:FF:000046">
    <property type="entry name" value="galactokinase-like isoform X1"/>
    <property type="match status" value="1"/>
</dbReference>
<keyword evidence="5" id="KW-0067">ATP-binding</keyword>
<evidence type="ECO:0000256" key="4">
    <source>
        <dbReference type="ARBA" id="ARBA00022777"/>
    </source>
</evidence>
<dbReference type="InterPro" id="IPR006203">
    <property type="entry name" value="GHMP_knse_ATP-bd_CS"/>
</dbReference>
<dbReference type="Proteomes" id="UP000236161">
    <property type="component" value="Unassembled WGS sequence"/>
</dbReference>
<evidence type="ECO:0000313" key="10">
    <source>
        <dbReference type="Proteomes" id="UP000236161"/>
    </source>
</evidence>
<dbReference type="Gene3D" id="3.30.230.10">
    <property type="match status" value="1"/>
</dbReference>
<feature type="domain" description="Galactokinase N-terminal" evidence="8">
    <location>
        <begin position="37"/>
        <end position="85"/>
    </location>
</feature>
<evidence type="ECO:0000259" key="7">
    <source>
        <dbReference type="Pfam" id="PF08544"/>
    </source>
</evidence>
<dbReference type="InterPro" id="IPR006206">
    <property type="entry name" value="Mevalonate/galactokinase"/>
</dbReference>
<keyword evidence="2 9" id="KW-0808">Transferase</keyword>
<dbReference type="InterPro" id="IPR036554">
    <property type="entry name" value="GHMP_kinase_C_sf"/>
</dbReference>
<dbReference type="GO" id="GO:0005829">
    <property type="term" value="C:cytosol"/>
    <property type="evidence" value="ECO:0007669"/>
    <property type="project" value="TreeGrafter"/>
</dbReference>
<dbReference type="PROSITE" id="PS00106">
    <property type="entry name" value="GALACTOKINASE"/>
    <property type="match status" value="1"/>
</dbReference>
<dbReference type="FunFam" id="1.20.1440.340:FF:000002">
    <property type="entry name" value="Galactokinase"/>
    <property type="match status" value="1"/>
</dbReference>
<dbReference type="PANTHER" id="PTHR10457:SF7">
    <property type="entry name" value="GALACTOKINASE-RELATED"/>
    <property type="match status" value="1"/>
</dbReference>
<dbReference type="SUPFAM" id="SSF54211">
    <property type="entry name" value="Ribosomal protein S5 domain 2-like"/>
    <property type="match status" value="1"/>
</dbReference>
<dbReference type="PRINTS" id="PR00473">
    <property type="entry name" value="GALCTOKINASE"/>
</dbReference>
<dbReference type="InterPro" id="IPR006204">
    <property type="entry name" value="GHMP_kinase_N_dom"/>
</dbReference>
<dbReference type="STRING" id="1088818.A0A2I0AGJ8"/>
<dbReference type="OrthoDB" id="187738at2759"/>
<dbReference type="InterPro" id="IPR013750">
    <property type="entry name" value="GHMP_kinase_C_dom"/>
</dbReference>
<dbReference type="AlphaFoldDB" id="A0A2I0AGJ8"/>
<dbReference type="NCBIfam" id="TIGR00131">
    <property type="entry name" value="gal_kin"/>
    <property type="match status" value="1"/>
</dbReference>
<dbReference type="Pfam" id="PF08544">
    <property type="entry name" value="GHMP_kinases_C"/>
    <property type="match status" value="1"/>
</dbReference>
<dbReference type="GO" id="GO:0004335">
    <property type="term" value="F:galactokinase activity"/>
    <property type="evidence" value="ECO:0007669"/>
    <property type="project" value="UniProtKB-EC"/>
</dbReference>
<organism evidence="9 10">
    <name type="scientific">Apostasia shenzhenica</name>
    <dbReference type="NCBI Taxonomy" id="1088818"/>
    <lineage>
        <taxon>Eukaryota</taxon>
        <taxon>Viridiplantae</taxon>
        <taxon>Streptophyta</taxon>
        <taxon>Embryophyta</taxon>
        <taxon>Tracheophyta</taxon>
        <taxon>Spermatophyta</taxon>
        <taxon>Magnoliopsida</taxon>
        <taxon>Liliopsida</taxon>
        <taxon>Asparagales</taxon>
        <taxon>Orchidaceae</taxon>
        <taxon>Apostasioideae</taxon>
        <taxon>Apostasia</taxon>
    </lineage>
</organism>
<dbReference type="Gene3D" id="3.30.70.3170">
    <property type="match status" value="1"/>
</dbReference>